<name>A0A4V5NGF7_9PEZI</name>
<comment type="caution">
    <text evidence="2">The sequence shown here is derived from an EMBL/GenBank/DDBJ whole genome shotgun (WGS) entry which is preliminary data.</text>
</comment>
<feature type="region of interest" description="Disordered" evidence="1">
    <location>
        <begin position="356"/>
        <end position="403"/>
    </location>
</feature>
<evidence type="ECO:0000313" key="3">
    <source>
        <dbReference type="Proteomes" id="UP000309340"/>
    </source>
</evidence>
<dbReference type="EMBL" id="NAJQ01000646">
    <property type="protein sequence ID" value="TKA66409.1"/>
    <property type="molecule type" value="Genomic_DNA"/>
</dbReference>
<dbReference type="InterPro" id="IPR032710">
    <property type="entry name" value="NTF2-like_dom_sf"/>
</dbReference>
<sequence length="403" mass="44621">MSRNPTRPSFLSFDTDTFGAHTSSSPKVYVTADDDDFDTLDLQHLRDEGFDAHYLSYSQGGKPYKDTLRHLADDLELGENYAIVAYGDAAAACLEQHIKPQPHLAALIAYYPTTIPSPNTRYPPHLSVLCHLAAAQNFAPAFPSYTYAGVQPGFAESDLDEYDKIAASISWTRTLATLRKAFKIEVDLEKIWEEHVALEFATKDAAATMRTMVEEPYVNHIPTLTGGIGQKDLFLFYRDYFIPQNPPSLHMKLVSRTIGTDRVVDEMIISFKHTQTIPWMLPDVPPSNKMVHVALVSVVCIRGGKLYHEHIYWDQASVLVQVGLLDPKLVPEGFKKQGLKRLPVYGAETAEKVLDESCQPSNELISGWKRRPKGDPGAALPTRPKQAATPNGGKSNGGHANGS</sequence>
<dbReference type="Gene3D" id="3.10.450.50">
    <property type="match status" value="1"/>
</dbReference>
<dbReference type="AlphaFoldDB" id="A0A4V5NGF7"/>
<keyword evidence="3" id="KW-1185">Reference proteome</keyword>
<dbReference type="PANTHER" id="PTHR38436:SF3">
    <property type="entry name" value="CARBOXYMETHYLENEBUTENOLIDASE-RELATED"/>
    <property type="match status" value="1"/>
</dbReference>
<proteinExistence type="predicted"/>
<dbReference type="OrthoDB" id="5440at2759"/>
<dbReference type="Proteomes" id="UP000309340">
    <property type="component" value="Unassembled WGS sequence"/>
</dbReference>
<dbReference type="GO" id="GO:0030638">
    <property type="term" value="P:polyketide metabolic process"/>
    <property type="evidence" value="ECO:0007669"/>
    <property type="project" value="InterPro"/>
</dbReference>
<gene>
    <name evidence="2" type="ORF">B0A55_09483</name>
</gene>
<reference evidence="2 3" key="1">
    <citation type="submission" date="2017-03" db="EMBL/GenBank/DDBJ databases">
        <title>Genomes of endolithic fungi from Antarctica.</title>
        <authorList>
            <person name="Coleine C."/>
            <person name="Masonjones S."/>
            <person name="Stajich J.E."/>
        </authorList>
    </citation>
    <scope>NUCLEOTIDE SEQUENCE [LARGE SCALE GENOMIC DNA]</scope>
    <source>
        <strain evidence="2 3">CCFEE 5184</strain>
    </source>
</reference>
<dbReference type="PANTHER" id="PTHR38436">
    <property type="entry name" value="POLYKETIDE CYCLASE SNOAL-LIKE DOMAIN"/>
    <property type="match status" value="1"/>
</dbReference>
<organism evidence="2 3">
    <name type="scientific">Friedmanniomyces simplex</name>
    <dbReference type="NCBI Taxonomy" id="329884"/>
    <lineage>
        <taxon>Eukaryota</taxon>
        <taxon>Fungi</taxon>
        <taxon>Dikarya</taxon>
        <taxon>Ascomycota</taxon>
        <taxon>Pezizomycotina</taxon>
        <taxon>Dothideomycetes</taxon>
        <taxon>Dothideomycetidae</taxon>
        <taxon>Mycosphaerellales</taxon>
        <taxon>Teratosphaeriaceae</taxon>
        <taxon>Friedmanniomyces</taxon>
    </lineage>
</organism>
<dbReference type="SUPFAM" id="SSF54427">
    <property type="entry name" value="NTF2-like"/>
    <property type="match status" value="1"/>
</dbReference>
<dbReference type="STRING" id="329884.A0A4V5NGF7"/>
<accession>A0A4V5NGF7</accession>
<protein>
    <recommendedName>
        <fullName evidence="4">SnoaL-like domain-containing protein</fullName>
    </recommendedName>
</protein>
<dbReference type="InterPro" id="IPR009959">
    <property type="entry name" value="Cyclase_SnoaL-like"/>
</dbReference>
<evidence type="ECO:0008006" key="4">
    <source>
        <dbReference type="Google" id="ProtNLM"/>
    </source>
</evidence>
<feature type="compositionally biased region" description="Gly residues" evidence="1">
    <location>
        <begin position="394"/>
        <end position="403"/>
    </location>
</feature>
<evidence type="ECO:0000313" key="2">
    <source>
        <dbReference type="EMBL" id="TKA66409.1"/>
    </source>
</evidence>
<evidence type="ECO:0000256" key="1">
    <source>
        <dbReference type="SAM" id="MobiDB-lite"/>
    </source>
</evidence>